<sequence length="96" mass="11474">MEEINWNGRINKNKKYRIGSVYYEFSGREVTDTYSEIASIKMIDFISDWSDINFDKTDGYIYFDDLEKELVPPELTPTDRKRFIKYLEKGIEVVNK</sequence>
<accession>A0A6F9Y3H5</accession>
<dbReference type="Proteomes" id="UP000494160">
    <property type="component" value="Unassembled WGS sequence"/>
</dbReference>
<organism evidence="1">
    <name type="scientific">Ligilactobacillus agilis</name>
    <dbReference type="NCBI Taxonomy" id="1601"/>
    <lineage>
        <taxon>Bacteria</taxon>
        <taxon>Bacillati</taxon>
        <taxon>Bacillota</taxon>
        <taxon>Bacilli</taxon>
        <taxon>Lactobacillales</taxon>
        <taxon>Lactobacillaceae</taxon>
        <taxon>Ligilactobacillus</taxon>
    </lineage>
</organism>
<reference evidence="1" key="1">
    <citation type="submission" date="2019-10" db="EMBL/GenBank/DDBJ databases">
        <title>Lactobacillus agilis SN811 Whole Genome Sequencing Project.</title>
        <authorList>
            <person name="Suzuki S."/>
            <person name="Endo A."/>
            <person name="Maeno S."/>
            <person name="Shiwa Y."/>
            <person name="Matsutani M."/>
            <person name="Kajikawa A."/>
        </authorList>
    </citation>
    <scope>NUCLEOTIDE SEQUENCE</scope>
    <source>
        <strain evidence="1">SN811</strain>
    </source>
</reference>
<protein>
    <submittedName>
        <fullName evidence="1">Uncharacterized protein</fullName>
    </submittedName>
</protein>
<name>A0A6F9Y3H5_9LACO</name>
<proteinExistence type="predicted"/>
<dbReference type="AlphaFoldDB" id="A0A6F9Y3H5"/>
<gene>
    <name evidence="1" type="ORF">SN811_04450</name>
</gene>
<dbReference type="EMBL" id="BLAP01000024">
    <property type="protein sequence ID" value="GET11945.1"/>
    <property type="molecule type" value="Genomic_DNA"/>
</dbReference>
<comment type="caution">
    <text evidence="1">The sequence shown here is derived from an EMBL/GenBank/DDBJ whole genome shotgun (WGS) entry which is preliminary data.</text>
</comment>
<evidence type="ECO:0000313" key="1">
    <source>
        <dbReference type="EMBL" id="GET11945.1"/>
    </source>
</evidence>
<dbReference type="RefSeq" id="WP_225436893.1">
    <property type="nucleotide sequence ID" value="NZ_BLAP01000024.1"/>
</dbReference>